<sequence length="107" mass="11435">MTTVAQNDRFTDEPLAGDSAQFPLSRGSIASGVDECPSPAGTRPWGLRRMAPTPFEGVPSPAGHYDHERQVRVDGEGRPLIEMGPPTAPTTGQQDGDEGPSEEYLND</sequence>
<protein>
    <recommendedName>
        <fullName evidence="4">ATP-grasp target RiPP</fullName>
    </recommendedName>
</protein>
<reference evidence="2" key="1">
    <citation type="submission" date="2023-03" db="EMBL/GenBank/DDBJ databases">
        <title>Amycolatopsis taiwanensis NBRC 103393.</title>
        <authorList>
            <person name="Ichikawa N."/>
            <person name="Sato H."/>
            <person name="Tonouchi N."/>
        </authorList>
    </citation>
    <scope>NUCLEOTIDE SEQUENCE</scope>
    <source>
        <strain evidence="2">NBRC 103393</strain>
    </source>
</reference>
<proteinExistence type="predicted"/>
<feature type="region of interest" description="Disordered" evidence="1">
    <location>
        <begin position="1"/>
        <end position="107"/>
    </location>
</feature>
<comment type="caution">
    <text evidence="2">The sequence shown here is derived from an EMBL/GenBank/DDBJ whole genome shotgun (WGS) entry which is preliminary data.</text>
</comment>
<dbReference type="NCBIfam" id="TIGR04186">
    <property type="entry name" value="GRASP_targ"/>
    <property type="match status" value="1"/>
</dbReference>
<dbReference type="EMBL" id="BSTI01000007">
    <property type="protein sequence ID" value="GLY66892.1"/>
    <property type="molecule type" value="Genomic_DNA"/>
</dbReference>
<evidence type="ECO:0008006" key="4">
    <source>
        <dbReference type="Google" id="ProtNLM"/>
    </source>
</evidence>
<feature type="compositionally biased region" description="Basic and acidic residues" evidence="1">
    <location>
        <begin position="64"/>
        <end position="79"/>
    </location>
</feature>
<dbReference type="AlphaFoldDB" id="A0A9W6VGW6"/>
<accession>A0A9W6VGW6</accession>
<organism evidence="2 3">
    <name type="scientific">Amycolatopsis taiwanensis</name>
    <dbReference type="NCBI Taxonomy" id="342230"/>
    <lineage>
        <taxon>Bacteria</taxon>
        <taxon>Bacillati</taxon>
        <taxon>Actinomycetota</taxon>
        <taxon>Actinomycetes</taxon>
        <taxon>Pseudonocardiales</taxon>
        <taxon>Pseudonocardiaceae</taxon>
        <taxon>Amycolatopsis</taxon>
    </lineage>
</organism>
<name>A0A9W6VGW6_9PSEU</name>
<dbReference type="InterPro" id="IPR026496">
    <property type="entry name" value="GRASP_targ"/>
</dbReference>
<gene>
    <name evidence="2" type="ORF">Atai01_35110</name>
</gene>
<dbReference type="Proteomes" id="UP001165136">
    <property type="component" value="Unassembled WGS sequence"/>
</dbReference>
<feature type="compositionally biased region" description="Acidic residues" evidence="1">
    <location>
        <begin position="95"/>
        <end position="107"/>
    </location>
</feature>
<evidence type="ECO:0000313" key="3">
    <source>
        <dbReference type="Proteomes" id="UP001165136"/>
    </source>
</evidence>
<evidence type="ECO:0000313" key="2">
    <source>
        <dbReference type="EMBL" id="GLY66892.1"/>
    </source>
</evidence>
<keyword evidence="3" id="KW-1185">Reference proteome</keyword>
<evidence type="ECO:0000256" key="1">
    <source>
        <dbReference type="SAM" id="MobiDB-lite"/>
    </source>
</evidence>
<dbReference type="RefSeq" id="WP_285487549.1">
    <property type="nucleotide sequence ID" value="NZ_BSTI01000007.1"/>
</dbReference>